<feature type="transmembrane region" description="Helical" evidence="1">
    <location>
        <begin position="104"/>
        <end position="126"/>
    </location>
</feature>
<feature type="transmembrane region" description="Helical" evidence="1">
    <location>
        <begin position="161"/>
        <end position="180"/>
    </location>
</feature>
<comment type="caution">
    <text evidence="2">The sequence shown here is derived from an EMBL/GenBank/DDBJ whole genome shotgun (WGS) entry which is preliminary data.</text>
</comment>
<gene>
    <name evidence="2" type="ORF">LAD73_00025</name>
</gene>
<feature type="transmembrane region" description="Helical" evidence="1">
    <location>
        <begin position="70"/>
        <end position="98"/>
    </location>
</feature>
<dbReference type="AlphaFoldDB" id="A0A953NFW6"/>
<feature type="transmembrane region" description="Helical" evidence="1">
    <location>
        <begin position="312"/>
        <end position="338"/>
    </location>
</feature>
<feature type="transmembrane region" description="Helical" evidence="1">
    <location>
        <begin position="138"/>
        <end position="155"/>
    </location>
</feature>
<organism evidence="2 3">
    <name type="scientific">Mycoplasma tauri</name>
    <dbReference type="NCBI Taxonomy" id="547987"/>
    <lineage>
        <taxon>Bacteria</taxon>
        <taxon>Bacillati</taxon>
        <taxon>Mycoplasmatota</taxon>
        <taxon>Mollicutes</taxon>
        <taxon>Mycoplasmataceae</taxon>
        <taxon>Mycoplasma</taxon>
    </lineage>
</organism>
<dbReference type="Proteomes" id="UP000772186">
    <property type="component" value="Unassembled WGS sequence"/>
</dbReference>
<sequence>MTNKFDINNQDNDKNKKTTFWIKIKHFLSNSFKFTPLELVISGVMFSLFIISFFILKVTGLGQFFGVEILFCVIFGIIFGSVKGSILAILADTFSLILNGQIGLWYWGYAIWPPIISIVSSIYFFFYKANGNGKISSILIFILTAILSAFFIIKTADKEKIVPYLIFILFAISTICLFLYKTTGNGKIIASLLLILIAVGIMIFVFANNVKSSPEGTILIDRGKSSKPKTISLPWAITLAGVLIYSLGILVTFIIVVALYIKNKNKKYLDFILIIGIMTFIIILYRWIFGPIVYIKWAQHVQGKKWTVNDRYVFFAIPIIVNSMFTLPVYILVLSSLYPVIKMLKRNYLDLRSKVSY</sequence>
<proteinExistence type="predicted"/>
<protein>
    <recommendedName>
        <fullName evidence="4">ECF transporter S component</fullName>
    </recommendedName>
</protein>
<evidence type="ECO:0000313" key="2">
    <source>
        <dbReference type="EMBL" id="MBZ4195115.1"/>
    </source>
</evidence>
<keyword evidence="1" id="KW-0812">Transmembrane</keyword>
<dbReference type="EMBL" id="JAIQBY010000001">
    <property type="protein sequence ID" value="MBZ4195115.1"/>
    <property type="molecule type" value="Genomic_DNA"/>
</dbReference>
<dbReference type="RefSeq" id="WP_223644237.1">
    <property type="nucleotide sequence ID" value="NZ_JAIQBY010000001.1"/>
</dbReference>
<accession>A0A953NFW6</accession>
<keyword evidence="1" id="KW-0472">Membrane</keyword>
<evidence type="ECO:0008006" key="4">
    <source>
        <dbReference type="Google" id="ProtNLM"/>
    </source>
</evidence>
<evidence type="ECO:0000313" key="3">
    <source>
        <dbReference type="Proteomes" id="UP000772186"/>
    </source>
</evidence>
<keyword evidence="3" id="KW-1185">Reference proteome</keyword>
<feature type="transmembrane region" description="Helical" evidence="1">
    <location>
        <begin position="39"/>
        <end position="58"/>
    </location>
</feature>
<name>A0A953NFW6_9MOLU</name>
<reference evidence="2 3" key="1">
    <citation type="submission" date="2021-09" db="EMBL/GenBank/DDBJ databases">
        <title>WGS of Mycoplasma sp. Zaradi2 strains.</title>
        <authorList>
            <person name="Spergser J."/>
        </authorList>
    </citation>
    <scope>NUCLEOTIDE SEQUENCE [LARGE SCALE GENOMIC DNA]</scope>
    <source>
        <strain evidence="2 3">1331</strain>
    </source>
</reference>
<feature type="transmembrane region" description="Helical" evidence="1">
    <location>
        <begin position="187"/>
        <end position="207"/>
    </location>
</feature>
<evidence type="ECO:0000256" key="1">
    <source>
        <dbReference type="SAM" id="Phobius"/>
    </source>
</evidence>
<keyword evidence="1" id="KW-1133">Transmembrane helix</keyword>
<feature type="transmembrane region" description="Helical" evidence="1">
    <location>
        <begin position="235"/>
        <end position="261"/>
    </location>
</feature>
<feature type="transmembrane region" description="Helical" evidence="1">
    <location>
        <begin position="268"/>
        <end position="288"/>
    </location>
</feature>